<dbReference type="Gene3D" id="2.160.10.10">
    <property type="entry name" value="Hexapeptide repeat proteins"/>
    <property type="match status" value="1"/>
</dbReference>
<evidence type="ECO:0000313" key="3">
    <source>
        <dbReference type="EMBL" id="MXO62235.1"/>
    </source>
</evidence>
<dbReference type="AlphaFoldDB" id="A0A844YFC0"/>
<dbReference type="InterPro" id="IPR011004">
    <property type="entry name" value="Trimer_LpxA-like_sf"/>
</dbReference>
<dbReference type="PANTHER" id="PTHR23416:SF23">
    <property type="entry name" value="ACETYLTRANSFERASE C18B11.09C-RELATED"/>
    <property type="match status" value="1"/>
</dbReference>
<evidence type="ECO:0000313" key="4">
    <source>
        <dbReference type="Proteomes" id="UP000445582"/>
    </source>
</evidence>
<comment type="similarity">
    <text evidence="1">Belongs to the transferase hexapeptide repeat family.</text>
</comment>
<organism evidence="3 4">
    <name type="scientific">Qipengyuania oceanensis</name>
    <dbReference type="NCBI Taxonomy" id="1463597"/>
    <lineage>
        <taxon>Bacteria</taxon>
        <taxon>Pseudomonadati</taxon>
        <taxon>Pseudomonadota</taxon>
        <taxon>Alphaproteobacteria</taxon>
        <taxon>Sphingomonadales</taxon>
        <taxon>Erythrobacteraceae</taxon>
        <taxon>Qipengyuania</taxon>
    </lineage>
</organism>
<proteinExistence type="inferred from homology"/>
<dbReference type="EMBL" id="WTYN01000001">
    <property type="protein sequence ID" value="MXO62235.1"/>
    <property type="molecule type" value="Genomic_DNA"/>
</dbReference>
<dbReference type="InterPro" id="IPR051159">
    <property type="entry name" value="Hexapeptide_acetyltransf"/>
</dbReference>
<comment type="caution">
    <text evidence="3">The sequence shown here is derived from an EMBL/GenBank/DDBJ whole genome shotgun (WGS) entry which is preliminary data.</text>
</comment>
<keyword evidence="4" id="KW-1185">Reference proteome</keyword>
<dbReference type="Proteomes" id="UP000445582">
    <property type="component" value="Unassembled WGS sequence"/>
</dbReference>
<dbReference type="RefSeq" id="WP_160671919.1">
    <property type="nucleotide sequence ID" value="NZ_WTYN01000001.1"/>
</dbReference>
<accession>A0A844YFC0</accession>
<dbReference type="OrthoDB" id="9815592at2"/>
<protein>
    <submittedName>
        <fullName evidence="3">Putative colanic acid biosynthesis acetyltransferase</fullName>
    </submittedName>
</protein>
<gene>
    <name evidence="3" type="ORF">GRI48_04335</name>
</gene>
<evidence type="ECO:0000256" key="2">
    <source>
        <dbReference type="ARBA" id="ARBA00022679"/>
    </source>
</evidence>
<sequence>MADWDRFRPMGAGAAFGLTNKIERTFWRIAWLLLARWTPAPLFSWRALVLRAFGAKIGKGTRIYQDVRVWLPRHLTVGDETIVGPAVELYNQGTITIGPRCVVSQRAHLCASTHDASDPDFALVVRPVVIRQACWIAAEAFVGPGVTMGEGAVLAARGALFEDAEPMTIYRGNPATAVRQRVLRTD</sequence>
<name>A0A844YFC0_9SPHN</name>
<keyword evidence="2 3" id="KW-0808">Transferase</keyword>
<evidence type="ECO:0000256" key="1">
    <source>
        <dbReference type="ARBA" id="ARBA00007274"/>
    </source>
</evidence>
<reference evidence="3 4" key="1">
    <citation type="submission" date="2019-12" db="EMBL/GenBank/DDBJ databases">
        <title>Genomic-based taxomic classification of the family Erythrobacteraceae.</title>
        <authorList>
            <person name="Xu L."/>
        </authorList>
    </citation>
    <scope>NUCLEOTIDE SEQUENCE [LARGE SCALE GENOMIC DNA]</scope>
    <source>
        <strain evidence="3 4">MCCC 1A09965</strain>
    </source>
</reference>
<dbReference type="GO" id="GO:0005829">
    <property type="term" value="C:cytosol"/>
    <property type="evidence" value="ECO:0007669"/>
    <property type="project" value="TreeGrafter"/>
</dbReference>
<dbReference type="SUPFAM" id="SSF51161">
    <property type="entry name" value="Trimeric LpxA-like enzymes"/>
    <property type="match status" value="1"/>
</dbReference>
<dbReference type="PANTHER" id="PTHR23416">
    <property type="entry name" value="SIALIC ACID SYNTHASE-RELATED"/>
    <property type="match status" value="1"/>
</dbReference>
<dbReference type="CDD" id="cd05825">
    <property type="entry name" value="LbH_wcaF_like"/>
    <property type="match status" value="1"/>
</dbReference>
<dbReference type="GO" id="GO:0008374">
    <property type="term" value="F:O-acyltransferase activity"/>
    <property type="evidence" value="ECO:0007669"/>
    <property type="project" value="TreeGrafter"/>
</dbReference>